<feature type="compositionally biased region" description="Low complexity" evidence="2">
    <location>
        <begin position="232"/>
        <end position="251"/>
    </location>
</feature>
<reference evidence="4" key="1">
    <citation type="journal article" date="2020" name="bioRxiv">
        <title>Comparative genomics of Chlamydomonas.</title>
        <authorList>
            <person name="Craig R.J."/>
            <person name="Hasan A.R."/>
            <person name="Ness R.W."/>
            <person name="Keightley P.D."/>
        </authorList>
    </citation>
    <scope>NUCLEOTIDE SEQUENCE</scope>
    <source>
        <strain evidence="4">CCAP 11/173</strain>
    </source>
</reference>
<dbReference type="InterPro" id="IPR005123">
    <property type="entry name" value="Oxoglu/Fe-dep_dioxygenase_dom"/>
</dbReference>
<dbReference type="PANTHER" id="PTHR31212">
    <property type="entry name" value="ALPHA-KETOGLUTARATE-DEPENDENT DIOXYGENASE ALKB HOMOLOG 3"/>
    <property type="match status" value="1"/>
</dbReference>
<feature type="compositionally biased region" description="Gly residues" evidence="2">
    <location>
        <begin position="304"/>
        <end position="313"/>
    </location>
</feature>
<dbReference type="SUPFAM" id="SSF51197">
    <property type="entry name" value="Clavaminate synthase-like"/>
    <property type="match status" value="1"/>
</dbReference>
<dbReference type="PROSITE" id="PS51471">
    <property type="entry name" value="FE2OG_OXY"/>
    <property type="match status" value="1"/>
</dbReference>
<dbReference type="Proteomes" id="UP000613740">
    <property type="component" value="Unassembled WGS sequence"/>
</dbReference>
<feature type="compositionally biased region" description="Low complexity" evidence="2">
    <location>
        <begin position="1"/>
        <end position="18"/>
    </location>
</feature>
<dbReference type="EMBL" id="JAEHOD010000001">
    <property type="protein sequence ID" value="KAG2454789.1"/>
    <property type="molecule type" value="Genomic_DNA"/>
</dbReference>
<dbReference type="Gene3D" id="2.60.120.590">
    <property type="entry name" value="Alpha-ketoglutarate-dependent dioxygenase AlkB-like"/>
    <property type="match status" value="1"/>
</dbReference>
<comment type="similarity">
    <text evidence="1">Belongs to the alkB family.</text>
</comment>
<feature type="region of interest" description="Disordered" evidence="2">
    <location>
        <begin position="292"/>
        <end position="313"/>
    </location>
</feature>
<evidence type="ECO:0000313" key="5">
    <source>
        <dbReference type="Proteomes" id="UP000613740"/>
    </source>
</evidence>
<gene>
    <name evidence="4" type="ORF">HYH02_000624</name>
</gene>
<dbReference type="InterPro" id="IPR032854">
    <property type="entry name" value="ALKBH3"/>
</dbReference>
<comment type="caution">
    <text evidence="4">The sequence shown here is derived from an EMBL/GenBank/DDBJ whole genome shotgun (WGS) entry which is preliminary data.</text>
</comment>
<protein>
    <recommendedName>
        <fullName evidence="3">Fe2OG dioxygenase domain-containing protein</fullName>
    </recommendedName>
</protein>
<evidence type="ECO:0000256" key="2">
    <source>
        <dbReference type="SAM" id="MobiDB-lite"/>
    </source>
</evidence>
<name>A0A835WWM2_9CHLO</name>
<dbReference type="InterPro" id="IPR037151">
    <property type="entry name" value="AlkB-like_sf"/>
</dbReference>
<sequence>MRVAAPPGSGSAASSAPSPAKPEQQAPLTPRQRRLAQQRRKWEESQQQQQQPSAPSTSAPAASAPAPAAARQRPQPRAAGPAAPAAGTVAAAAAAPATGARPAAAKSSRAQQPLTSTASGASAKPTAAAAAARSRDARSSSGGVASSGTSTSTSGGANKREGSGRKAPTATTAARGAPAGLLSSDGAPAPAAASATRTSATPATSTSSGAFMSIPAAGTNWPSLFTGCRGGAAASQQQQQQQPAVAAAPSSTEAGGVLPPPLGDLASLSAAELVELAKHWTQELVDWQRRQGHRGFSQHAGAPAAGGGGGAEGPAGGLLEGGSAAVGVSLPALQAQGLPPLAAARLAQLTAAVDTLVCAPGHAGAAAAAAPVLTQQQQADLVWAVGHYDWGHCVAALAPRMAVPFTVVPQFMPGLRLEDFMAEVRLNRDTIYLEDGSKAVEESRLTGWQSDIGATFKYSGKEMIPDPSGMTPAVRQVRDELQRLTGVWYDSVLINYYGDGKCGMRYHVDPLYGVWSPESAVVSIGDTRTFIFREITDYDSRWQYRVRNGDVVRMWGDCQDRLQHCVRVERAAEDAGPRMSLVFKERLRGPDGGYLQG</sequence>
<organism evidence="4 5">
    <name type="scientific">Chlamydomonas schloesseri</name>
    <dbReference type="NCBI Taxonomy" id="2026947"/>
    <lineage>
        <taxon>Eukaryota</taxon>
        <taxon>Viridiplantae</taxon>
        <taxon>Chlorophyta</taxon>
        <taxon>core chlorophytes</taxon>
        <taxon>Chlorophyceae</taxon>
        <taxon>CS clade</taxon>
        <taxon>Chlamydomonadales</taxon>
        <taxon>Chlamydomonadaceae</taxon>
        <taxon>Chlamydomonas</taxon>
    </lineage>
</organism>
<dbReference type="Pfam" id="PF13532">
    <property type="entry name" value="2OG-FeII_Oxy_2"/>
    <property type="match status" value="1"/>
</dbReference>
<keyword evidence="5" id="KW-1185">Reference proteome</keyword>
<feature type="compositionally biased region" description="Low complexity" evidence="2">
    <location>
        <begin position="187"/>
        <end position="208"/>
    </location>
</feature>
<evidence type="ECO:0000256" key="1">
    <source>
        <dbReference type="ARBA" id="ARBA00007879"/>
    </source>
</evidence>
<feature type="compositionally biased region" description="Low complexity" evidence="2">
    <location>
        <begin position="165"/>
        <end position="180"/>
    </location>
</feature>
<feature type="domain" description="Fe2OG dioxygenase" evidence="3">
    <location>
        <begin position="488"/>
        <end position="587"/>
    </location>
</feature>
<evidence type="ECO:0000259" key="3">
    <source>
        <dbReference type="PROSITE" id="PS51471"/>
    </source>
</evidence>
<proteinExistence type="inferred from homology"/>
<feature type="region of interest" description="Disordered" evidence="2">
    <location>
        <begin position="229"/>
        <end position="260"/>
    </location>
</feature>
<feature type="compositionally biased region" description="Low complexity" evidence="2">
    <location>
        <begin position="139"/>
        <end position="157"/>
    </location>
</feature>
<dbReference type="OrthoDB" id="545910at2759"/>
<accession>A0A835WWM2</accession>
<feature type="compositionally biased region" description="Low complexity" evidence="2">
    <location>
        <begin position="46"/>
        <end position="105"/>
    </location>
</feature>
<evidence type="ECO:0000313" key="4">
    <source>
        <dbReference type="EMBL" id="KAG2454789.1"/>
    </source>
</evidence>
<dbReference type="GO" id="GO:0051213">
    <property type="term" value="F:dioxygenase activity"/>
    <property type="evidence" value="ECO:0007669"/>
    <property type="project" value="InterPro"/>
</dbReference>
<dbReference type="InterPro" id="IPR027450">
    <property type="entry name" value="AlkB-like"/>
</dbReference>
<dbReference type="GO" id="GO:0006307">
    <property type="term" value="P:DNA alkylation repair"/>
    <property type="evidence" value="ECO:0007669"/>
    <property type="project" value="InterPro"/>
</dbReference>
<feature type="compositionally biased region" description="Low complexity" evidence="2">
    <location>
        <begin position="115"/>
        <end position="132"/>
    </location>
</feature>
<dbReference type="AlphaFoldDB" id="A0A835WWM2"/>
<feature type="region of interest" description="Disordered" evidence="2">
    <location>
        <begin position="1"/>
        <end position="209"/>
    </location>
</feature>
<dbReference type="PANTHER" id="PTHR31212:SF4">
    <property type="entry name" value="ALPHA-KETOGLUTARATE-DEPENDENT DIOXYGENASE ALKB HOMOLOG 3"/>
    <property type="match status" value="1"/>
</dbReference>